<accession>A0A0H2R988</accession>
<keyword evidence="3" id="KW-1185">Reference proteome</keyword>
<name>A0A0H2R988_9AGAM</name>
<evidence type="ECO:0000313" key="2">
    <source>
        <dbReference type="EMBL" id="KLO06048.1"/>
    </source>
</evidence>
<feature type="compositionally biased region" description="Low complexity" evidence="1">
    <location>
        <begin position="640"/>
        <end position="671"/>
    </location>
</feature>
<sequence length="1015" mass="112336">MPRASRFMKEELTHLKSEAGAYGDACVGKSLRSFWNRILPEFFDKFPRALPEGWMPGDPIVQAGSTVEDGVEENEVDESDDDKDRDGDDGRDRDDNDDKDEADASSGQKTVTDASRSQAGPAPSANTDEIRIAKRVRSPEEIRAAALGALITKKTKLIKSWFPNNAKTRTDPGTAAQQRSVELVAALVKGPIKKRKSMKKAIHAYHEMNRERFDEVIEQLWQAEKKTLGKKHGDRLAFQNKFLAAQLEKETEDVVQAVDKFRQDDITAKLAALEAMENKDLLRPEEMDLPAAEKERLKIGRQRFRSMQRVHFLLNQMAEQIYEATGILIYSLGAGPNPAKKGKVAFFNAGCGKTLQKGLAWEQHNPEFQRNVLMPFGRFARLCISDYEWHRYDFDPVPGEDVWLMNGEVDELPSTSSSASSALPAEVDVQAAGSSRPPEESSSSSGPTCPRPRTVVGKARRTDGVNSDDDEDGTEDEIFHNPEMLDRTEQDAPLRSPSPPPRVARREPMSPDEPSIQILSTFYRGEIEQCRLADGRVVSRYEHEQLLNIGRRNAMFLSMGLADAGKGNGEQTAAPDEAPGLPANFEMPPPRPSLPRAAKASTSTPTIDEVSTAVNSGDQPSMVHSSVAQPSHPDQSEQLPSTTQPSAAQSSSPSQSVQQSSPPTTTSPSSAHLDTLQIASPIAASPPSGISSSTSVASHCGLGGPPIVVNELPSWAIPLYEHLRVAFTGDDEEKVLYHWAKLEKILDGSANRRRGLGCKFRPGAVLFWTSRNRLLDKPPLDEIRRDLTKYGEAWRSWYAGLMPAWRVAGNQSRWPLLQQVPSDERWVDVRKGERNGILLLLLTLMWWKDASEPGSEARDEYESALDDVAWLMPLLACNFEQDSNRPVDDPPSLTPGPSNMEGVSTLNDSNDPPIEALLLLVIHYCGQVLGGKQCRLRSRVLLSQIPKWDATQADTEGQEVGGKQKFASEGLRTMRKSTSYSEGESTCLRTMRKSTQSIVAGKKKIYIENVQRERE</sequence>
<gene>
    <name evidence="2" type="ORF">SCHPADRAFT_895783</name>
</gene>
<organism evidence="2 3">
    <name type="scientific">Schizopora paradoxa</name>
    <dbReference type="NCBI Taxonomy" id="27342"/>
    <lineage>
        <taxon>Eukaryota</taxon>
        <taxon>Fungi</taxon>
        <taxon>Dikarya</taxon>
        <taxon>Basidiomycota</taxon>
        <taxon>Agaricomycotina</taxon>
        <taxon>Agaricomycetes</taxon>
        <taxon>Hymenochaetales</taxon>
        <taxon>Schizoporaceae</taxon>
        <taxon>Schizopora</taxon>
    </lineage>
</organism>
<feature type="compositionally biased region" description="Acidic residues" evidence="1">
    <location>
        <begin position="69"/>
        <end position="81"/>
    </location>
</feature>
<dbReference type="STRING" id="27342.A0A0H2R988"/>
<reference evidence="2 3" key="1">
    <citation type="submission" date="2015-04" db="EMBL/GenBank/DDBJ databases">
        <title>Complete genome sequence of Schizopora paradoxa KUC8140, a cosmopolitan wood degrader in East Asia.</title>
        <authorList>
            <consortium name="DOE Joint Genome Institute"/>
            <person name="Min B."/>
            <person name="Park H."/>
            <person name="Jang Y."/>
            <person name="Kim J.-J."/>
            <person name="Kim K.H."/>
            <person name="Pangilinan J."/>
            <person name="Lipzen A."/>
            <person name="Riley R."/>
            <person name="Grigoriev I.V."/>
            <person name="Spatafora J.W."/>
            <person name="Choi I.-G."/>
        </authorList>
    </citation>
    <scope>NUCLEOTIDE SEQUENCE [LARGE SCALE GENOMIC DNA]</scope>
    <source>
        <strain evidence="2 3">KUC8140</strain>
    </source>
</reference>
<feature type="compositionally biased region" description="Polar residues" evidence="1">
    <location>
        <begin position="107"/>
        <end position="118"/>
    </location>
</feature>
<feature type="region of interest" description="Disordered" evidence="1">
    <location>
        <begin position="411"/>
        <end position="514"/>
    </location>
</feature>
<feature type="region of interest" description="Disordered" evidence="1">
    <location>
        <begin position="566"/>
        <end position="671"/>
    </location>
</feature>
<feature type="compositionally biased region" description="Basic and acidic residues" evidence="1">
    <location>
        <begin position="477"/>
        <end position="492"/>
    </location>
</feature>
<feature type="compositionally biased region" description="Basic and acidic residues" evidence="1">
    <location>
        <begin position="82"/>
        <end position="96"/>
    </location>
</feature>
<dbReference type="Proteomes" id="UP000053477">
    <property type="component" value="Unassembled WGS sequence"/>
</dbReference>
<feature type="compositionally biased region" description="Polar residues" evidence="1">
    <location>
        <begin position="612"/>
        <end position="639"/>
    </location>
</feature>
<dbReference type="OrthoDB" id="3060734at2759"/>
<feature type="compositionally biased region" description="Acidic residues" evidence="1">
    <location>
        <begin position="466"/>
        <end position="476"/>
    </location>
</feature>
<dbReference type="AlphaFoldDB" id="A0A0H2R988"/>
<feature type="region of interest" description="Disordered" evidence="1">
    <location>
        <begin position="54"/>
        <end position="133"/>
    </location>
</feature>
<evidence type="ECO:0000256" key="1">
    <source>
        <dbReference type="SAM" id="MobiDB-lite"/>
    </source>
</evidence>
<dbReference type="EMBL" id="KQ086243">
    <property type="protein sequence ID" value="KLO06048.1"/>
    <property type="molecule type" value="Genomic_DNA"/>
</dbReference>
<feature type="compositionally biased region" description="Low complexity" evidence="1">
    <location>
        <begin position="412"/>
        <end position="425"/>
    </location>
</feature>
<proteinExistence type="predicted"/>
<protein>
    <submittedName>
        <fullName evidence="2">Uncharacterized protein</fullName>
    </submittedName>
</protein>
<feature type="compositionally biased region" description="Low complexity" evidence="1">
    <location>
        <begin position="433"/>
        <end position="454"/>
    </location>
</feature>
<dbReference type="InParanoid" id="A0A0H2R988"/>
<evidence type="ECO:0000313" key="3">
    <source>
        <dbReference type="Proteomes" id="UP000053477"/>
    </source>
</evidence>